<name>A0ACC1MAX8_9FUNG</name>
<sequence>MTRAKLSFLAAAWLLAAHQVEAGPIATAGDNAATSSELASLGGLLQALGAGVIGNGALLYPTAASSHQRAEAEILASDTATRVLKKVKSILKDGGINDDEDGGDESSHSVTYLVKPALIFHKEELPPPNPLAGNVLPLPGGALLYTPTPTAGANGEPTSGPAASIKAAYGNLFAASPYTPSYTLNKPHAAVIVEEVTDMISLKSMQQRLEDAGEDEGDDDDEDEDEYGRKKKGKKTVKFVSLETIDSTSAFVNPFTRADFPFGLMTPPAVPTSTEVKSTSHKTIKKTLTAKLPSPSSTSTGVQLNASLGKDGGITVVANNLPQATSTSAALGTTIVIPQASLMASSASSASSASPASSATSSASPASSSSISIHEESSKNDDLKANEIARHAHTSSAKVESDNGTSVKGNRRDEAMSFDPLAMSTSGASPAAKITDLAQATNMHEAAESPVGTVGSSAESSASPASETGKHRKMHVVRVFEVKNNKSSLISGASSSHSSASAAAQSTSSAEHMQKRDMMPLYDAPESTSMLETNPMETPLLIETYSTEAMVMPTEPARMAPSVSNWQRMAKESANDNDSESDSDDDGGKKLDSDAEKISEILSKSKENVSPTAEASSSSPASVESSSASVSADASSVSGDIKVEAMSAESASPNTSVQSTSSASAQSSSASAQSSSASAQSSSASAQSSSASAQSSSASAQSSSASVQSSSASAKKSGTTTMMTSPTSRTVASTSTRSPLSIEDVGAQETSVEKDSVSEDARSGKKDDSDSDSDSESESGVEKANERDASEEGDSDEDSNESEMAKDEDDEDDEKASPRSKVGSKERLAIVHNDEDPLAAIQRVAAMGLREAEKAVEEFEENSEAPDVEVLTTQDEKPESSSSAEAAESATLTATAAAIPASTESIAPAQLAASKSVASALSLAMSSLDRRAAEATASPVRVAAHKDRDDDSDDDKDSDDEKRSKKEDSDDDSDSDSDSDDSDDDKKKKKNKSSKRGSDKTNGNDRQMASKALSEAAAESVQQVVHATSTMLDAMGTDSASADFTDESNAERMALSEAASESEKQAVSASATELDNMATDSASADFTDEEKAESTKLSSKVAAAKATATATKLTSKATRSVDEDRAKRMALSEAAAESTKQAVKGTATELDDNDVAALGSADAMSEATMVERDDDDDVELETNLGVNSDGEEVKFVTQLVADKENKENKESKAGVQRNAMNAIDDDADVYDEGDKIRGVEPTPELSVVKDSQNRAINVGRGNLQRRA</sequence>
<keyword evidence="2" id="KW-1185">Reference proteome</keyword>
<proteinExistence type="predicted"/>
<evidence type="ECO:0000313" key="1">
    <source>
        <dbReference type="EMBL" id="KAJ2901091.1"/>
    </source>
</evidence>
<gene>
    <name evidence="1" type="ORF">IWW38_000056</name>
</gene>
<accession>A0ACC1MAX8</accession>
<protein>
    <submittedName>
        <fullName evidence="1">Uncharacterized protein</fullName>
    </submittedName>
</protein>
<dbReference type="EMBL" id="JANBVB010000001">
    <property type="protein sequence ID" value="KAJ2901091.1"/>
    <property type="molecule type" value="Genomic_DNA"/>
</dbReference>
<comment type="caution">
    <text evidence="1">The sequence shown here is derived from an EMBL/GenBank/DDBJ whole genome shotgun (WGS) entry which is preliminary data.</text>
</comment>
<reference evidence="1" key="1">
    <citation type="submission" date="2022-07" db="EMBL/GenBank/DDBJ databases">
        <title>Phylogenomic reconstructions and comparative analyses of Kickxellomycotina fungi.</title>
        <authorList>
            <person name="Reynolds N.K."/>
            <person name="Stajich J.E."/>
            <person name="Barry K."/>
            <person name="Grigoriev I.V."/>
            <person name="Crous P."/>
            <person name="Smith M.E."/>
        </authorList>
    </citation>
    <scope>NUCLEOTIDE SEQUENCE</scope>
    <source>
        <strain evidence="1">CBS 190363</strain>
    </source>
</reference>
<evidence type="ECO:0000313" key="2">
    <source>
        <dbReference type="Proteomes" id="UP001139981"/>
    </source>
</evidence>
<dbReference type="Proteomes" id="UP001139981">
    <property type="component" value="Unassembled WGS sequence"/>
</dbReference>
<organism evidence="1 2">
    <name type="scientific">Coemansia aciculifera</name>
    <dbReference type="NCBI Taxonomy" id="417176"/>
    <lineage>
        <taxon>Eukaryota</taxon>
        <taxon>Fungi</taxon>
        <taxon>Fungi incertae sedis</taxon>
        <taxon>Zoopagomycota</taxon>
        <taxon>Kickxellomycotina</taxon>
        <taxon>Kickxellomycetes</taxon>
        <taxon>Kickxellales</taxon>
        <taxon>Kickxellaceae</taxon>
        <taxon>Coemansia</taxon>
    </lineage>
</organism>